<evidence type="ECO:0000313" key="2">
    <source>
        <dbReference type="EMBL" id="CBH75220.1"/>
    </source>
</evidence>
<dbReference type="EMBL" id="CABL01000006">
    <property type="protein sequence ID" value="CBH75220.1"/>
    <property type="molecule type" value="Genomic_DNA"/>
</dbReference>
<reference evidence="2" key="1">
    <citation type="submission" date="2009-10" db="EMBL/GenBank/DDBJ databases">
        <title>Diversity of trophic interactions inside an arsenic-rich microbial ecosystem.</title>
        <authorList>
            <person name="Bertin P.N."/>
            <person name="Heinrich-Salmeron A."/>
            <person name="Pelletier E."/>
            <person name="Goulhen-Chollet F."/>
            <person name="Arsene-Ploetze F."/>
            <person name="Gallien S."/>
            <person name="Calteau A."/>
            <person name="Vallenet D."/>
            <person name="Casiot C."/>
            <person name="Chane-Woon-Ming B."/>
            <person name="Giloteaux L."/>
            <person name="Barakat M."/>
            <person name="Bonnefoy V."/>
            <person name="Bruneel O."/>
            <person name="Chandler M."/>
            <person name="Cleiss J."/>
            <person name="Duran R."/>
            <person name="Elbaz-Poulichet F."/>
            <person name="Fonknechten N."/>
            <person name="Lauga B."/>
            <person name="Mornico D."/>
            <person name="Ortet P."/>
            <person name="Schaeffer C."/>
            <person name="Siguier P."/>
            <person name="Alexander Thil Smith A."/>
            <person name="Van Dorsselaer A."/>
            <person name="Weissenbach J."/>
            <person name="Medigue C."/>
            <person name="Le Paslier D."/>
        </authorList>
    </citation>
    <scope>NUCLEOTIDE SEQUENCE</scope>
</reference>
<dbReference type="AlphaFoldDB" id="E6PFI4"/>
<keyword evidence="1" id="KW-1133">Transmembrane helix</keyword>
<proteinExistence type="predicted"/>
<feature type="transmembrane region" description="Helical" evidence="1">
    <location>
        <begin position="58"/>
        <end position="76"/>
    </location>
</feature>
<protein>
    <submittedName>
        <fullName evidence="2">Uncharacterized protein</fullName>
    </submittedName>
</protein>
<keyword evidence="1" id="KW-0472">Membrane</keyword>
<accession>E6PFI4</accession>
<gene>
    <name evidence="2" type="ORF">CARN1_1545</name>
</gene>
<comment type="caution">
    <text evidence="2">The sequence shown here is derived from an EMBL/GenBank/DDBJ whole genome shotgun (WGS) entry which is preliminary data.</text>
</comment>
<organism evidence="2">
    <name type="scientific">mine drainage metagenome</name>
    <dbReference type="NCBI Taxonomy" id="410659"/>
    <lineage>
        <taxon>unclassified sequences</taxon>
        <taxon>metagenomes</taxon>
        <taxon>ecological metagenomes</taxon>
    </lineage>
</organism>
<feature type="transmembrane region" description="Helical" evidence="1">
    <location>
        <begin position="88"/>
        <end position="111"/>
    </location>
</feature>
<evidence type="ECO:0000256" key="1">
    <source>
        <dbReference type="SAM" id="Phobius"/>
    </source>
</evidence>
<sequence length="115" mass="12064">MTSQYILDAHFIVAALVIICALVFSWNTMGRRVMVAVTGLQFLIGIVVAGVFHPAGPLIWLHLSGALAAMIAYIFARRIGEQPGKGGLALALSLLGLVLALGTFSLGITLARGSM</sequence>
<feature type="transmembrane region" description="Helical" evidence="1">
    <location>
        <begin position="33"/>
        <end position="52"/>
    </location>
</feature>
<keyword evidence="1" id="KW-0812">Transmembrane</keyword>
<feature type="transmembrane region" description="Helical" evidence="1">
    <location>
        <begin position="6"/>
        <end position="26"/>
    </location>
</feature>
<name>E6PFI4_9ZZZZ</name>